<evidence type="ECO:0000256" key="5">
    <source>
        <dbReference type="HAMAP-Rule" id="MF_00113"/>
    </source>
</evidence>
<keyword evidence="7" id="KW-1185">Reference proteome</keyword>
<evidence type="ECO:0000313" key="6">
    <source>
        <dbReference type="EMBL" id="OZI65182.1"/>
    </source>
</evidence>
<proteinExistence type="inferred from homology"/>
<dbReference type="EMBL" id="NEVR01000002">
    <property type="protein sequence ID" value="OZI65182.1"/>
    <property type="molecule type" value="Genomic_DNA"/>
</dbReference>
<evidence type="ECO:0000256" key="4">
    <source>
        <dbReference type="ARBA" id="ARBA00022785"/>
    </source>
</evidence>
<dbReference type="NCBIfam" id="TIGR00113">
    <property type="entry name" value="queA"/>
    <property type="match status" value="1"/>
</dbReference>
<dbReference type="InterPro" id="IPR036100">
    <property type="entry name" value="QueA_sf"/>
</dbReference>
<evidence type="ECO:0000256" key="1">
    <source>
        <dbReference type="ARBA" id="ARBA00022490"/>
    </source>
</evidence>
<dbReference type="InterPro" id="IPR042118">
    <property type="entry name" value="QueA_dom1"/>
</dbReference>
<comment type="subcellular location">
    <subcellularLocation>
        <location evidence="5">Cytoplasm</location>
    </subcellularLocation>
</comment>
<keyword evidence="3 5" id="KW-0949">S-adenosyl-L-methionine</keyword>
<dbReference type="InterPro" id="IPR042119">
    <property type="entry name" value="QueA_dom2"/>
</dbReference>
<gene>
    <name evidence="5" type="primary">queA</name>
    <name evidence="6" type="ORF">CAL27_08995</name>
</gene>
<accession>A0ABX4EZL3</accession>
<dbReference type="PANTHER" id="PTHR30307:SF0">
    <property type="entry name" value="S-ADENOSYLMETHIONINE:TRNA RIBOSYLTRANSFERASE-ISOMERASE"/>
    <property type="match status" value="1"/>
</dbReference>
<evidence type="ECO:0000256" key="2">
    <source>
        <dbReference type="ARBA" id="ARBA00022679"/>
    </source>
</evidence>
<dbReference type="NCBIfam" id="NF001140">
    <property type="entry name" value="PRK00147.1"/>
    <property type="match status" value="1"/>
</dbReference>
<keyword evidence="1 5" id="KW-0963">Cytoplasm</keyword>
<comment type="similarity">
    <text evidence="5">Belongs to the QueA family.</text>
</comment>
<reference evidence="6 7" key="1">
    <citation type="submission" date="2017-05" db="EMBL/GenBank/DDBJ databases">
        <title>Complete and WGS of Bordetella genogroups.</title>
        <authorList>
            <person name="Spilker T."/>
            <person name="Lipuma J."/>
        </authorList>
    </citation>
    <scope>NUCLEOTIDE SEQUENCE [LARGE SCALE GENOMIC DNA]</scope>
    <source>
        <strain evidence="6 7">AU9795</strain>
    </source>
</reference>
<comment type="subunit">
    <text evidence="5">Monomer.</text>
</comment>
<name>A0ABX4EZL3_9BORD</name>
<sequence>MPTVSQTYTVADFDYVLPDELIAQTPAAERGGSRLLHLDRASQLHDRQFPDLAGLLRPHDLLVFNDTRVIKARLTGQKATGGKVEVLVERITDTDRALAHVRASKSPGPGMTLRLADDAFEAEVLGRQGELFELRFPAPVLDLLDAHGATPLPPYITHAADQEDDTRYQTVYAREPGAVAAPTAGLHFDEPMLARLAAQGVERAFVTLHVGAGTFQPVRVDNLSDHIMHSEWYTVPPETVAAIERARQAGGRVIAVGTTSVRALESAAAHSAGQGTAGPAGLGAASGDTRLFITPGYTYRVVDALLTNFHLPQSTLLMLVSALAGMEPIRRAYAHAVAQRYRFFSYGDAMFIETPQP</sequence>
<protein>
    <recommendedName>
        <fullName evidence="5">S-adenosylmethionine:tRNA ribosyltransferase-isomerase</fullName>
        <ecNumber evidence="5">2.4.99.17</ecNumber>
    </recommendedName>
    <alternativeName>
        <fullName evidence="5">Queuosine biosynthesis protein QueA</fullName>
    </alternativeName>
</protein>
<organism evidence="6 7">
    <name type="scientific">Bordetella genomosp. 1</name>
    <dbReference type="NCBI Taxonomy" id="1395607"/>
    <lineage>
        <taxon>Bacteria</taxon>
        <taxon>Pseudomonadati</taxon>
        <taxon>Pseudomonadota</taxon>
        <taxon>Betaproteobacteria</taxon>
        <taxon>Burkholderiales</taxon>
        <taxon>Alcaligenaceae</taxon>
        <taxon>Bordetella</taxon>
    </lineage>
</organism>
<evidence type="ECO:0000313" key="7">
    <source>
        <dbReference type="Proteomes" id="UP000216354"/>
    </source>
</evidence>
<dbReference type="PANTHER" id="PTHR30307">
    <property type="entry name" value="S-ADENOSYLMETHIONINE:TRNA RIBOSYLTRANSFERASE-ISOMERASE"/>
    <property type="match status" value="1"/>
</dbReference>
<comment type="catalytic activity">
    <reaction evidence="5">
        <text>7-aminomethyl-7-carbaguanosine(34) in tRNA + S-adenosyl-L-methionine = epoxyqueuosine(34) in tRNA + adenine + L-methionine + 2 H(+)</text>
        <dbReference type="Rhea" id="RHEA:32155"/>
        <dbReference type="Rhea" id="RHEA-COMP:10342"/>
        <dbReference type="Rhea" id="RHEA-COMP:18582"/>
        <dbReference type="ChEBI" id="CHEBI:15378"/>
        <dbReference type="ChEBI" id="CHEBI:16708"/>
        <dbReference type="ChEBI" id="CHEBI:57844"/>
        <dbReference type="ChEBI" id="CHEBI:59789"/>
        <dbReference type="ChEBI" id="CHEBI:82833"/>
        <dbReference type="ChEBI" id="CHEBI:194443"/>
        <dbReference type="EC" id="2.4.99.17"/>
    </reaction>
</comment>
<dbReference type="Proteomes" id="UP000216354">
    <property type="component" value="Unassembled WGS sequence"/>
</dbReference>
<dbReference type="SUPFAM" id="SSF111337">
    <property type="entry name" value="QueA-like"/>
    <property type="match status" value="1"/>
</dbReference>
<evidence type="ECO:0000256" key="3">
    <source>
        <dbReference type="ARBA" id="ARBA00022691"/>
    </source>
</evidence>
<keyword evidence="2 5" id="KW-0808">Transferase</keyword>
<dbReference type="HAMAP" id="MF_00113">
    <property type="entry name" value="QueA"/>
    <property type="match status" value="1"/>
</dbReference>
<dbReference type="InterPro" id="IPR003699">
    <property type="entry name" value="QueA"/>
</dbReference>
<keyword evidence="4 5" id="KW-0671">Queuosine biosynthesis</keyword>
<comment type="function">
    <text evidence="5">Transfers and isomerizes the ribose moiety from AdoMet to the 7-aminomethyl group of 7-deazaguanine (preQ1-tRNA) to give epoxyqueuosine (oQ-tRNA).</text>
</comment>
<comment type="pathway">
    <text evidence="5">tRNA modification; tRNA-queuosine biosynthesis.</text>
</comment>
<comment type="caution">
    <text evidence="6">The sequence shown here is derived from an EMBL/GenBank/DDBJ whole genome shotgun (WGS) entry which is preliminary data.</text>
</comment>
<dbReference type="Gene3D" id="2.40.10.240">
    <property type="entry name" value="QueA-like"/>
    <property type="match status" value="1"/>
</dbReference>
<dbReference type="Gene3D" id="3.40.1780.10">
    <property type="entry name" value="QueA-like"/>
    <property type="match status" value="1"/>
</dbReference>
<dbReference type="Pfam" id="PF02547">
    <property type="entry name" value="Queuosine_synth"/>
    <property type="match status" value="1"/>
</dbReference>
<dbReference type="EC" id="2.4.99.17" evidence="5"/>